<evidence type="ECO:0000313" key="2">
    <source>
        <dbReference type="EMBL" id="AKP68181.1"/>
    </source>
</evidence>
<protein>
    <recommendedName>
        <fullName evidence="1">Competence protein CoiA nuclease-like domain-containing protein</fullName>
    </recommendedName>
</protein>
<gene>
    <name evidence="2" type="ORF">ABM34_11980</name>
</gene>
<accession>A0A0H4QM36</accession>
<feature type="domain" description="Competence protein CoiA nuclease-like" evidence="1">
    <location>
        <begin position="55"/>
        <end position="182"/>
    </location>
</feature>
<proteinExistence type="predicted"/>
<dbReference type="RefSeq" id="WP_048706030.1">
    <property type="nucleotide sequence ID" value="NZ_CP012034.1"/>
</dbReference>
<dbReference type="AlphaFoldDB" id="A0A0H4QM36"/>
<keyword evidence="3" id="KW-1185">Reference proteome</keyword>
<dbReference type="KEGG" id="lgn:ABM34_11980"/>
<evidence type="ECO:0000259" key="1">
    <source>
        <dbReference type="Pfam" id="PF06054"/>
    </source>
</evidence>
<dbReference type="Proteomes" id="UP000036106">
    <property type="component" value="Chromosome"/>
</dbReference>
<dbReference type="EMBL" id="CP012034">
    <property type="protein sequence ID" value="AKP68181.1"/>
    <property type="molecule type" value="Genomic_DNA"/>
</dbReference>
<organism evidence="2 3">
    <name type="scientific">Companilactobacillus ginsenosidimutans</name>
    <dbReference type="NCBI Taxonomy" id="1007676"/>
    <lineage>
        <taxon>Bacteria</taxon>
        <taxon>Bacillati</taxon>
        <taxon>Bacillota</taxon>
        <taxon>Bacilli</taxon>
        <taxon>Lactobacillales</taxon>
        <taxon>Lactobacillaceae</taxon>
        <taxon>Companilactobacillus</taxon>
    </lineage>
</organism>
<sequence length="286" mass="33711">MYAALNEKSQLINAIECDNQEEYFCPKCTLPVKLVSTTATPFFRHENQRDNDVNEREIHKKGKALLIEAISKLGYSDVKTEVYLNKISQRPDILVADKIAVEFQCAKIDARKLAGRVTSYFRAGIDNYWILGGDYLDDSISKQHLKFISYNVNWGFHIIMLDTESEKITLFYEIRFMGPFNKICFRRKHFNYANLQYLFQFRPQLNSNKLTDITEYQIDRIRKINNGKTNIFKLQFFQKNEIKVEDYLMGKKIAMLKPIYRTHHWLIECGAVPKRLLQPLLDKKRS</sequence>
<name>A0A0H4QM36_9LACO</name>
<evidence type="ECO:0000313" key="3">
    <source>
        <dbReference type="Proteomes" id="UP000036106"/>
    </source>
</evidence>
<reference evidence="3" key="1">
    <citation type="submission" date="2015-07" db="EMBL/GenBank/DDBJ databases">
        <title>Lactobacillus ginsenosidimutans/EMML 3141/ whole genome sequencing.</title>
        <authorList>
            <person name="Kim M.K."/>
            <person name="Im W.-T."/>
            <person name="Srinivasan S."/>
            <person name="Lee J.-J."/>
        </authorList>
    </citation>
    <scope>NUCLEOTIDE SEQUENCE [LARGE SCALE GENOMIC DNA]</scope>
    <source>
        <strain evidence="3">EMML 3041</strain>
    </source>
</reference>
<dbReference type="STRING" id="1007676.ABM34_11980"/>
<dbReference type="PATRIC" id="fig|1007676.4.peg.2424"/>
<dbReference type="Pfam" id="PF06054">
    <property type="entry name" value="CoiA_nuc"/>
    <property type="match status" value="1"/>
</dbReference>
<dbReference type="InterPro" id="IPR010330">
    <property type="entry name" value="CoiA_nuc"/>
</dbReference>
<dbReference type="OrthoDB" id="3784230at2"/>